<dbReference type="Pfam" id="PF07963">
    <property type="entry name" value="N_methyl"/>
    <property type="match status" value="1"/>
</dbReference>
<keyword evidence="3" id="KW-0488">Methylation</keyword>
<keyword evidence="7" id="KW-1185">Reference proteome</keyword>
<dbReference type="SUPFAM" id="SSF54523">
    <property type="entry name" value="Pili subunits"/>
    <property type="match status" value="1"/>
</dbReference>
<dbReference type="Pfam" id="PF00114">
    <property type="entry name" value="Pilin"/>
    <property type="match status" value="1"/>
</dbReference>
<sequence length="170" mass="17396">MKRSIQKGFTLIELMIVVAIIGILAAIAIPQYQTYVAKSQVSRVMSETGSLRTAVEACILDGKLKPVALGTAPKADECDVGATQSNLLGTALDIYTGLNVSIGDQATDVTTITAKFGGNAAVALKTQTLVWTRAVSGTWGCHTTVDTKYRPAGCSASAAGTGSGTGSGTP</sequence>
<evidence type="ECO:0000313" key="7">
    <source>
        <dbReference type="Proteomes" id="UP001240697"/>
    </source>
</evidence>
<dbReference type="PANTHER" id="PTHR30093:SF34">
    <property type="entry name" value="PREPILIN PEPTIDASE-DEPENDENT PROTEIN D"/>
    <property type="match status" value="1"/>
</dbReference>
<evidence type="ECO:0000256" key="2">
    <source>
        <dbReference type="ARBA" id="ARBA00011156"/>
    </source>
</evidence>
<name>A0ABY8SR79_9BURK</name>
<evidence type="ECO:0000256" key="4">
    <source>
        <dbReference type="RuleBase" id="RU000389"/>
    </source>
</evidence>
<dbReference type="InterPro" id="IPR045584">
    <property type="entry name" value="Pilin-like"/>
</dbReference>
<proteinExistence type="inferred from homology"/>
<keyword evidence="5" id="KW-0812">Transmembrane</keyword>
<dbReference type="InterPro" id="IPR012902">
    <property type="entry name" value="N_methyl_site"/>
</dbReference>
<dbReference type="NCBIfam" id="TIGR02532">
    <property type="entry name" value="IV_pilin_GFxxxE"/>
    <property type="match status" value="1"/>
</dbReference>
<accession>A0ABY8SR79</accession>
<comment type="subunit">
    <text evidence="2">The pili are polar flexible filaments of about 5.4 nanometers diameter and 2.5 micrometers average length; they consist of only a single polypeptide chain arranged in a helical configuration of five subunits per turn in the assembled pilus.</text>
</comment>
<feature type="transmembrane region" description="Helical" evidence="5">
    <location>
        <begin position="12"/>
        <end position="32"/>
    </location>
</feature>
<comment type="similarity">
    <text evidence="1 4">Belongs to the N-Me-Phe pilin family.</text>
</comment>
<reference evidence="6 7" key="1">
    <citation type="submission" date="2023-05" db="EMBL/GenBank/DDBJ databases">
        <authorList>
            <person name="Yin Y."/>
            <person name="Lu Z."/>
        </authorList>
    </citation>
    <scope>NUCLEOTIDE SEQUENCE [LARGE SCALE GENOMIC DNA]</scope>
    <source>
        <strain evidence="6 7">ZM22</strain>
    </source>
</reference>
<dbReference type="Gene3D" id="3.30.700.10">
    <property type="entry name" value="Glycoprotein, Type 4 Pilin"/>
    <property type="match status" value="1"/>
</dbReference>
<dbReference type="EMBL" id="CP125947">
    <property type="protein sequence ID" value="WHS65542.1"/>
    <property type="molecule type" value="Genomic_DNA"/>
</dbReference>
<organism evidence="6 7">
    <name type="scientific">Comamonas resistens</name>
    <dbReference type="NCBI Taxonomy" id="3046670"/>
    <lineage>
        <taxon>Bacteria</taxon>
        <taxon>Pseudomonadati</taxon>
        <taxon>Pseudomonadota</taxon>
        <taxon>Betaproteobacteria</taxon>
        <taxon>Burkholderiales</taxon>
        <taxon>Comamonadaceae</taxon>
        <taxon>Comamonas</taxon>
    </lineage>
</organism>
<dbReference type="PANTHER" id="PTHR30093">
    <property type="entry name" value="GENERAL SECRETION PATHWAY PROTEIN G"/>
    <property type="match status" value="1"/>
</dbReference>
<keyword evidence="5" id="KW-1133">Transmembrane helix</keyword>
<dbReference type="PROSITE" id="PS00409">
    <property type="entry name" value="PROKAR_NTER_METHYL"/>
    <property type="match status" value="1"/>
</dbReference>
<dbReference type="InterPro" id="IPR000983">
    <property type="entry name" value="Bac_GSPG_pilin"/>
</dbReference>
<keyword evidence="5" id="KW-0472">Membrane</keyword>
<dbReference type="RefSeq" id="WP_283486644.1">
    <property type="nucleotide sequence ID" value="NZ_CP125947.1"/>
</dbReference>
<protein>
    <submittedName>
        <fullName evidence="6">Pilin</fullName>
    </submittedName>
</protein>
<dbReference type="InterPro" id="IPR001082">
    <property type="entry name" value="Pilin"/>
</dbReference>
<dbReference type="Proteomes" id="UP001240697">
    <property type="component" value="Chromosome"/>
</dbReference>
<evidence type="ECO:0000256" key="3">
    <source>
        <dbReference type="ARBA" id="ARBA00022481"/>
    </source>
</evidence>
<dbReference type="PRINTS" id="PR00813">
    <property type="entry name" value="BCTERIALGSPG"/>
</dbReference>
<keyword evidence="4" id="KW-0281">Fimbrium</keyword>
<evidence type="ECO:0000256" key="5">
    <source>
        <dbReference type="SAM" id="Phobius"/>
    </source>
</evidence>
<evidence type="ECO:0000256" key="1">
    <source>
        <dbReference type="ARBA" id="ARBA00005233"/>
    </source>
</evidence>
<gene>
    <name evidence="6" type="ORF">QMY55_24315</name>
</gene>
<evidence type="ECO:0000313" key="6">
    <source>
        <dbReference type="EMBL" id="WHS65542.1"/>
    </source>
</evidence>